<organism evidence="10 11">
    <name type="scientific">Salirhabdus euzebyi</name>
    <dbReference type="NCBI Taxonomy" id="394506"/>
    <lineage>
        <taxon>Bacteria</taxon>
        <taxon>Bacillati</taxon>
        <taxon>Bacillota</taxon>
        <taxon>Bacilli</taxon>
        <taxon>Bacillales</taxon>
        <taxon>Bacillaceae</taxon>
        <taxon>Salirhabdus</taxon>
    </lineage>
</organism>
<keyword evidence="11" id="KW-1185">Reference proteome</keyword>
<dbReference type="RefSeq" id="WP_174494712.1">
    <property type="nucleotide sequence ID" value="NZ_CADDWK010000001.1"/>
</dbReference>
<evidence type="ECO:0000256" key="2">
    <source>
        <dbReference type="ARBA" id="ARBA00022722"/>
    </source>
</evidence>
<feature type="domain" description="Exonuclease VII large subunit C-terminal" evidence="8">
    <location>
        <begin position="124"/>
        <end position="439"/>
    </location>
</feature>
<proteinExistence type="inferred from homology"/>
<comment type="subcellular location">
    <subcellularLocation>
        <location evidence="5 6">Cytoplasm</location>
    </subcellularLocation>
</comment>
<dbReference type="CDD" id="cd04489">
    <property type="entry name" value="ExoVII_LU_OBF"/>
    <property type="match status" value="1"/>
</dbReference>
<dbReference type="PANTHER" id="PTHR30008:SF0">
    <property type="entry name" value="EXODEOXYRIBONUCLEASE 7 LARGE SUBUNIT"/>
    <property type="match status" value="1"/>
</dbReference>
<protein>
    <recommendedName>
        <fullName evidence="5">Exodeoxyribonuclease 7 large subunit</fullName>
        <ecNumber evidence="5">3.1.11.6</ecNumber>
    </recommendedName>
    <alternativeName>
        <fullName evidence="5">Exodeoxyribonuclease VII large subunit</fullName>
        <shortName evidence="5">Exonuclease VII large subunit</shortName>
    </alternativeName>
</protein>
<dbReference type="EMBL" id="JACHGH010000008">
    <property type="protein sequence ID" value="MBB6454220.1"/>
    <property type="molecule type" value="Genomic_DNA"/>
</dbReference>
<dbReference type="GO" id="GO:0003676">
    <property type="term" value="F:nucleic acid binding"/>
    <property type="evidence" value="ECO:0007669"/>
    <property type="project" value="InterPro"/>
</dbReference>
<evidence type="ECO:0000313" key="11">
    <source>
        <dbReference type="Proteomes" id="UP000581688"/>
    </source>
</evidence>
<comment type="subunit">
    <text evidence="5">Heterooligomer composed of large and small subunits.</text>
</comment>
<dbReference type="InterPro" id="IPR020579">
    <property type="entry name" value="Exonuc_VII_lsu_C"/>
</dbReference>
<name>A0A841Q732_9BACI</name>
<dbReference type="Proteomes" id="UP000581688">
    <property type="component" value="Unassembled WGS sequence"/>
</dbReference>
<evidence type="ECO:0000259" key="9">
    <source>
        <dbReference type="Pfam" id="PF13742"/>
    </source>
</evidence>
<comment type="function">
    <text evidence="5">Bidirectionally degrades single-stranded DNA into large acid-insoluble oligonucleotides, which are then degraded further into small acid-soluble oligonucleotides.</text>
</comment>
<dbReference type="Pfam" id="PF02601">
    <property type="entry name" value="Exonuc_VII_L"/>
    <property type="match status" value="1"/>
</dbReference>
<evidence type="ECO:0000256" key="5">
    <source>
        <dbReference type="HAMAP-Rule" id="MF_00378"/>
    </source>
</evidence>
<keyword evidence="2 5" id="KW-0540">Nuclease</keyword>
<evidence type="ECO:0000256" key="6">
    <source>
        <dbReference type="RuleBase" id="RU004355"/>
    </source>
</evidence>
<dbReference type="AlphaFoldDB" id="A0A841Q732"/>
<comment type="catalytic activity">
    <reaction evidence="5 6">
        <text>Exonucleolytic cleavage in either 5'- to 3'- or 3'- to 5'-direction to yield nucleoside 5'-phosphates.</text>
        <dbReference type="EC" id="3.1.11.6"/>
    </reaction>
</comment>
<dbReference type="InterPro" id="IPR025824">
    <property type="entry name" value="OB-fold_nuc-bd_dom"/>
</dbReference>
<comment type="caution">
    <text evidence="10">The sequence shown here is derived from an EMBL/GenBank/DDBJ whole genome shotgun (WGS) entry which is preliminary data.</text>
</comment>
<dbReference type="HAMAP" id="MF_00378">
    <property type="entry name" value="Exonuc_7_L"/>
    <property type="match status" value="1"/>
</dbReference>
<sequence>MKDRYLTVTALTRYIRRKMETDPNLKRVYLKGEISNFTQHSRGHMYLTLKDNQSKIQAVMFAGHNKQIKFRPENGMNVLVEGEIGVYEPHGQYQLYIHQMQPDGIGALYLAYEQLKEKLENEGLFRQDRKKKIPLYPEHVGVITSPTGAAVRDIFSTINRRYPIVKKTLLPVLVQGDYAAKSIVQAIKKANDLNMFDVLIIGRGGGSIEELWSFNEEMVARAIVQSNVPIISAVGHETDFTISDFASDLRAPTPTGAAELAVPSLLDVQDRITIMTKRIQKSASMHISTRKERLTSIQQSYAFRYPEQLLKQKEQDLDRLFDQLQKVSKQYVTYKKEKSDFISKRLAQLHPARKVEQTKLELQKLTERQQRAMEQQIKTKQQSFTHKIEKLTLLNPLEIIQRGYAIPYNEKREVVKTIKDVQPGDKMFVKLKDGLVDCQVWGLEEDKNDGRSK</sequence>
<keyword evidence="4 5" id="KW-0269">Exonuclease</keyword>
<dbReference type="PANTHER" id="PTHR30008">
    <property type="entry name" value="EXODEOXYRIBONUCLEASE 7 LARGE SUBUNIT"/>
    <property type="match status" value="1"/>
</dbReference>
<evidence type="ECO:0000313" key="10">
    <source>
        <dbReference type="EMBL" id="MBB6454220.1"/>
    </source>
</evidence>
<dbReference type="GO" id="GO:0008855">
    <property type="term" value="F:exodeoxyribonuclease VII activity"/>
    <property type="evidence" value="ECO:0007669"/>
    <property type="project" value="UniProtKB-UniRule"/>
</dbReference>
<evidence type="ECO:0000256" key="1">
    <source>
        <dbReference type="ARBA" id="ARBA00022490"/>
    </source>
</evidence>
<feature type="domain" description="OB-fold nucleic acid binding" evidence="9">
    <location>
        <begin position="6"/>
        <end position="101"/>
    </location>
</feature>
<dbReference type="GO" id="GO:0009318">
    <property type="term" value="C:exodeoxyribonuclease VII complex"/>
    <property type="evidence" value="ECO:0007669"/>
    <property type="project" value="UniProtKB-UniRule"/>
</dbReference>
<evidence type="ECO:0000259" key="8">
    <source>
        <dbReference type="Pfam" id="PF02601"/>
    </source>
</evidence>
<evidence type="ECO:0000256" key="7">
    <source>
        <dbReference type="SAM" id="Coils"/>
    </source>
</evidence>
<dbReference type="EC" id="3.1.11.6" evidence="5"/>
<feature type="coiled-coil region" evidence="7">
    <location>
        <begin position="310"/>
        <end position="382"/>
    </location>
</feature>
<dbReference type="InterPro" id="IPR003753">
    <property type="entry name" value="Exonuc_VII_L"/>
</dbReference>
<evidence type="ECO:0000256" key="3">
    <source>
        <dbReference type="ARBA" id="ARBA00022801"/>
    </source>
</evidence>
<keyword evidence="3 5" id="KW-0378">Hydrolase</keyword>
<gene>
    <name evidence="5" type="primary">xseA</name>
    <name evidence="10" type="ORF">HNQ94_002695</name>
</gene>
<dbReference type="GO" id="GO:0006308">
    <property type="term" value="P:DNA catabolic process"/>
    <property type="evidence" value="ECO:0007669"/>
    <property type="project" value="UniProtKB-UniRule"/>
</dbReference>
<dbReference type="GO" id="GO:0005737">
    <property type="term" value="C:cytoplasm"/>
    <property type="evidence" value="ECO:0007669"/>
    <property type="project" value="UniProtKB-SubCell"/>
</dbReference>
<comment type="similarity">
    <text evidence="5 6">Belongs to the XseA family.</text>
</comment>
<keyword evidence="1 5" id="KW-0963">Cytoplasm</keyword>
<reference evidence="10 11" key="1">
    <citation type="submission" date="2020-08" db="EMBL/GenBank/DDBJ databases">
        <title>Genomic Encyclopedia of Type Strains, Phase IV (KMG-IV): sequencing the most valuable type-strain genomes for metagenomic binning, comparative biology and taxonomic classification.</title>
        <authorList>
            <person name="Goeker M."/>
        </authorList>
    </citation>
    <scope>NUCLEOTIDE SEQUENCE [LARGE SCALE GENOMIC DNA]</scope>
    <source>
        <strain evidence="10 11">DSM 19612</strain>
    </source>
</reference>
<dbReference type="NCBIfam" id="TIGR00237">
    <property type="entry name" value="xseA"/>
    <property type="match status" value="1"/>
</dbReference>
<evidence type="ECO:0000256" key="4">
    <source>
        <dbReference type="ARBA" id="ARBA00022839"/>
    </source>
</evidence>
<keyword evidence="7" id="KW-0175">Coiled coil</keyword>
<accession>A0A841Q732</accession>
<dbReference type="Pfam" id="PF13742">
    <property type="entry name" value="tRNA_anti_2"/>
    <property type="match status" value="1"/>
</dbReference>